<dbReference type="EC" id="1.2.1.88" evidence="2"/>
<dbReference type="GO" id="GO:0010133">
    <property type="term" value="P:L-proline catabolic process to L-glutamate"/>
    <property type="evidence" value="ECO:0007669"/>
    <property type="project" value="TreeGrafter"/>
</dbReference>
<dbReference type="STRING" id="1237085.Ngar_c32570"/>
<dbReference type="InterPro" id="IPR029510">
    <property type="entry name" value="Ald_DH_CS_GLU"/>
</dbReference>
<accession>K0IMD5</accession>
<dbReference type="PATRIC" id="fig|1237085.11.peg.3252"/>
<dbReference type="Gene3D" id="3.40.605.10">
    <property type="entry name" value="Aldehyde Dehydrogenase, Chain A, domain 1"/>
    <property type="match status" value="1"/>
</dbReference>
<protein>
    <recommendedName>
        <fullName evidence="2">L-glutamate gamma-semialdehyde dehydrogenase</fullName>
        <ecNumber evidence="2">1.2.1.88</ecNumber>
    </recommendedName>
</protein>
<evidence type="ECO:0000256" key="6">
    <source>
        <dbReference type="PROSITE-ProRule" id="PRU10007"/>
    </source>
</evidence>
<evidence type="ECO:0000256" key="2">
    <source>
        <dbReference type="ARBA" id="ARBA00012884"/>
    </source>
</evidence>
<comment type="catalytic activity">
    <reaction evidence="5">
        <text>L-glutamate 5-semialdehyde + NAD(+) + H2O = L-glutamate + NADH + 2 H(+)</text>
        <dbReference type="Rhea" id="RHEA:30235"/>
        <dbReference type="ChEBI" id="CHEBI:15377"/>
        <dbReference type="ChEBI" id="CHEBI:15378"/>
        <dbReference type="ChEBI" id="CHEBI:29985"/>
        <dbReference type="ChEBI" id="CHEBI:57540"/>
        <dbReference type="ChEBI" id="CHEBI:57945"/>
        <dbReference type="ChEBI" id="CHEBI:58066"/>
        <dbReference type="EC" id="1.2.1.88"/>
    </reaction>
</comment>
<dbReference type="InterPro" id="IPR016162">
    <property type="entry name" value="Ald_DH_N"/>
</dbReference>
<name>K0IMD5_NITGG</name>
<keyword evidence="4" id="KW-0520">NAD</keyword>
<dbReference type="InterPro" id="IPR016160">
    <property type="entry name" value="Ald_DH_CS_CYS"/>
</dbReference>
<dbReference type="InterPro" id="IPR016161">
    <property type="entry name" value="Ald_DH/histidinol_DH"/>
</dbReference>
<dbReference type="FunCoup" id="K0IMD5">
    <property type="interactions" value="34"/>
</dbReference>
<keyword evidence="3 7" id="KW-0560">Oxidoreductase</keyword>
<dbReference type="RefSeq" id="WP_015020705.1">
    <property type="nucleotide sequence ID" value="NC_018719.1"/>
</dbReference>
<dbReference type="PANTHER" id="PTHR42862:SF1">
    <property type="entry name" value="DELTA-1-PYRROLINE-5-CARBOXYLATE DEHYDROGENASE 2, ISOFORM A-RELATED"/>
    <property type="match status" value="1"/>
</dbReference>
<dbReference type="KEGG" id="nga:Ngar_c32570"/>
<comment type="pathway">
    <text evidence="1">Amino-acid degradation; L-proline degradation into L-glutamate; L-glutamate from L-proline: step 2/2.</text>
</comment>
<organism evidence="9 10">
    <name type="scientific">Nitrososphaera gargensis (strain Ga9.2)</name>
    <dbReference type="NCBI Taxonomy" id="1237085"/>
    <lineage>
        <taxon>Archaea</taxon>
        <taxon>Nitrososphaerota</taxon>
        <taxon>Nitrososphaeria</taxon>
        <taxon>Nitrososphaerales</taxon>
        <taxon>Nitrososphaeraceae</taxon>
        <taxon>Nitrososphaera</taxon>
    </lineage>
</organism>
<evidence type="ECO:0000313" key="10">
    <source>
        <dbReference type="Proteomes" id="UP000008037"/>
    </source>
</evidence>
<dbReference type="Proteomes" id="UP000008037">
    <property type="component" value="Chromosome"/>
</dbReference>
<dbReference type="EMBL" id="CP002408">
    <property type="protein sequence ID" value="AFU60172.1"/>
    <property type="molecule type" value="Genomic_DNA"/>
</dbReference>
<feature type="active site" evidence="6">
    <location>
        <position position="285"/>
    </location>
</feature>
<evidence type="ECO:0000313" key="9">
    <source>
        <dbReference type="EMBL" id="AFU60172.1"/>
    </source>
</evidence>
<dbReference type="PROSITE" id="PS00070">
    <property type="entry name" value="ALDEHYDE_DEHYDR_CYS"/>
    <property type="match status" value="1"/>
</dbReference>
<sequence>MFENEHTVRRFMAEKAEGQFHDRYERALEQVRTEFGRKYAMIIGGREVRTPATTSHVSPIDTRIVLGHLPVGSASHVKQAVAAAKKAFESWSRTNYQERVQICRSAADIMSQRKFELAAWISYENGKNRYEAIADVDEAIDFLRYYSEEMERNNGFETVMKSAQPNEKSRSVMKPYGVWGVIAPFNFPAAILVGMSTGAIITGNTVVVKPSSNTPIIACKFAEVFKQAGLPDGVFNLVIGPGGKVGGELVSNKDVSGIVFTGSRDVGYGMAQEFSKTRPKPLIAELGGKNPAIVTETADIGKAVDGVLKAAFGYSGQKCSACSRVYVHKKVKDEFVKRLVEKTRDLPVGNPLDPNTFVGPLANEDAYKKYQRYAKMADRDGKVLVGGSAIKDGELKHGYYVQPMIVTGLPKKHRLFKEELFVPILCVAHYEKFDDAIKLANESDYGLTAGIFSGKQEEIKEFLDCIEAGVVYVNRQASATTGAMVGCQPFGGWKSSGTTGRGTGGPHYLTQFMREQSQTIIVE</sequence>
<dbReference type="FunFam" id="3.40.309.10:FF:000005">
    <property type="entry name" value="1-pyrroline-5-carboxylate dehydrogenase 1"/>
    <property type="match status" value="1"/>
</dbReference>
<dbReference type="GO" id="GO:0009898">
    <property type="term" value="C:cytoplasmic side of plasma membrane"/>
    <property type="evidence" value="ECO:0007669"/>
    <property type="project" value="TreeGrafter"/>
</dbReference>
<evidence type="ECO:0000256" key="3">
    <source>
        <dbReference type="ARBA" id="ARBA00023002"/>
    </source>
</evidence>
<dbReference type="InterPro" id="IPR050485">
    <property type="entry name" value="Proline_metab_enzyme"/>
</dbReference>
<keyword evidence="10" id="KW-1185">Reference proteome</keyword>
<reference evidence="9 10" key="1">
    <citation type="journal article" date="2012" name="Environ. Microbiol.">
        <title>The genome of the ammonia-oxidizing Candidatus Nitrososphaera gargensis: insights into metabolic versatility and environmental adaptations.</title>
        <authorList>
            <person name="Spang A."/>
            <person name="Poehlein A."/>
            <person name="Offre P."/>
            <person name="Zumbragel S."/>
            <person name="Haider S."/>
            <person name="Rychlik N."/>
            <person name="Nowka B."/>
            <person name="Schmeisser C."/>
            <person name="Lebedeva E.V."/>
            <person name="Rattei T."/>
            <person name="Bohm C."/>
            <person name="Schmid M."/>
            <person name="Galushko A."/>
            <person name="Hatzenpichler R."/>
            <person name="Weinmaier T."/>
            <person name="Daniel R."/>
            <person name="Schleper C."/>
            <person name="Spieck E."/>
            <person name="Streit W."/>
            <person name="Wagner M."/>
        </authorList>
    </citation>
    <scope>NUCLEOTIDE SEQUENCE [LARGE SCALE GENOMIC DNA]</scope>
    <source>
        <strain evidence="10">Ga9.2</strain>
    </source>
</reference>
<dbReference type="InterPro" id="IPR015590">
    <property type="entry name" value="Aldehyde_DH_dom"/>
</dbReference>
<dbReference type="SUPFAM" id="SSF53720">
    <property type="entry name" value="ALDH-like"/>
    <property type="match status" value="1"/>
</dbReference>
<dbReference type="PROSITE" id="PS00687">
    <property type="entry name" value="ALDEHYDE_DEHYDR_GLU"/>
    <property type="match status" value="1"/>
</dbReference>
<evidence type="ECO:0000256" key="1">
    <source>
        <dbReference type="ARBA" id="ARBA00004786"/>
    </source>
</evidence>
<dbReference type="Pfam" id="PF00171">
    <property type="entry name" value="Aldedh"/>
    <property type="match status" value="1"/>
</dbReference>
<dbReference type="InterPro" id="IPR016163">
    <property type="entry name" value="Ald_DH_C"/>
</dbReference>
<gene>
    <name evidence="9" type="primary">rocA</name>
    <name evidence="9" type="ordered locus">Ngar_c32570</name>
</gene>
<dbReference type="HOGENOM" id="CLU_005391_0_0_2"/>
<dbReference type="Gene3D" id="3.40.309.10">
    <property type="entry name" value="Aldehyde Dehydrogenase, Chain A, domain 2"/>
    <property type="match status" value="1"/>
</dbReference>
<dbReference type="AlphaFoldDB" id="K0IMD5"/>
<dbReference type="PANTHER" id="PTHR42862">
    <property type="entry name" value="DELTA-1-PYRROLINE-5-CARBOXYLATE DEHYDROGENASE 1, ISOFORM A-RELATED"/>
    <property type="match status" value="1"/>
</dbReference>
<dbReference type="InParanoid" id="K0IMD5"/>
<proteinExistence type="inferred from homology"/>
<evidence type="ECO:0000259" key="8">
    <source>
        <dbReference type="Pfam" id="PF00171"/>
    </source>
</evidence>
<evidence type="ECO:0000256" key="7">
    <source>
        <dbReference type="RuleBase" id="RU003345"/>
    </source>
</evidence>
<feature type="domain" description="Aldehyde dehydrogenase" evidence="8">
    <location>
        <begin position="54"/>
        <end position="515"/>
    </location>
</feature>
<comment type="similarity">
    <text evidence="7">Belongs to the aldehyde dehydrogenase family.</text>
</comment>
<dbReference type="GO" id="GO:0003842">
    <property type="term" value="F:L-glutamate gamma-semialdehyde dehydrogenase activity"/>
    <property type="evidence" value="ECO:0007669"/>
    <property type="project" value="UniProtKB-EC"/>
</dbReference>
<dbReference type="GeneID" id="13797067"/>
<dbReference type="OrthoDB" id="6342at2157"/>
<evidence type="ECO:0000256" key="4">
    <source>
        <dbReference type="ARBA" id="ARBA00023027"/>
    </source>
</evidence>
<evidence type="ECO:0000256" key="5">
    <source>
        <dbReference type="ARBA" id="ARBA00048142"/>
    </source>
</evidence>